<dbReference type="PROSITE" id="PS00356">
    <property type="entry name" value="HTH_LACI_1"/>
    <property type="match status" value="1"/>
</dbReference>
<dbReference type="InterPro" id="IPR028082">
    <property type="entry name" value="Peripla_BP_I"/>
</dbReference>
<keyword evidence="7" id="KW-1185">Reference proteome</keyword>
<evidence type="ECO:0000256" key="1">
    <source>
        <dbReference type="ARBA" id="ARBA00022491"/>
    </source>
</evidence>
<dbReference type="PROSITE" id="PS50932">
    <property type="entry name" value="HTH_LACI_2"/>
    <property type="match status" value="1"/>
</dbReference>
<dbReference type="PANTHER" id="PTHR30146">
    <property type="entry name" value="LACI-RELATED TRANSCRIPTIONAL REPRESSOR"/>
    <property type="match status" value="1"/>
</dbReference>
<sequence>MATMIDVALRAGVSTTTVSHVLNESRYVAEATRQKVLTAIEETGYTHNTVARSLATSSTRTIGLAISAISNPYFIDLVRALESEVRAAGYLMLLVDTMDDPDEELRVIRSLHSRRVDGYVLAPSADPERRALRYLADQRLPTVLIDRLASESFDQVGVENEHATSQLVEHVASLGHRRIALICGQPGLSTTNERLSGYQLGLERSGLAYDAELVASGASEVEPARVAVRELIALAEPPTAIVAANNRMTIGVLEGLQDLGMRVPDDIALVSFDDFEWAHLFHPRLTVISQPIARIGAEAARLLLARLKDPTRPTETIQLTPEFVHRESCGCSSSR</sequence>
<dbReference type="CDD" id="cd06267">
    <property type="entry name" value="PBP1_LacI_sugar_binding-like"/>
    <property type="match status" value="1"/>
</dbReference>
<dbReference type="EMBL" id="CP060713">
    <property type="protein sequence ID" value="QNN54310.1"/>
    <property type="molecule type" value="Genomic_DNA"/>
</dbReference>
<dbReference type="GO" id="GO:0000976">
    <property type="term" value="F:transcription cis-regulatory region binding"/>
    <property type="evidence" value="ECO:0007669"/>
    <property type="project" value="TreeGrafter"/>
</dbReference>
<organism evidence="6 7">
    <name type="scientific">Nocardioides mesophilus</name>
    <dbReference type="NCBI Taxonomy" id="433659"/>
    <lineage>
        <taxon>Bacteria</taxon>
        <taxon>Bacillati</taxon>
        <taxon>Actinomycetota</taxon>
        <taxon>Actinomycetes</taxon>
        <taxon>Propionibacteriales</taxon>
        <taxon>Nocardioidaceae</taxon>
        <taxon>Nocardioides</taxon>
    </lineage>
</organism>
<evidence type="ECO:0000259" key="5">
    <source>
        <dbReference type="PROSITE" id="PS50932"/>
    </source>
</evidence>
<dbReference type="InterPro" id="IPR046335">
    <property type="entry name" value="LacI/GalR-like_sensor"/>
</dbReference>
<dbReference type="AlphaFoldDB" id="A0A7G9RFD5"/>
<dbReference type="InterPro" id="IPR010982">
    <property type="entry name" value="Lambda_DNA-bd_dom_sf"/>
</dbReference>
<feature type="domain" description="HTH lacI-type" evidence="5">
    <location>
        <begin position="2"/>
        <end position="56"/>
    </location>
</feature>
<evidence type="ECO:0000313" key="6">
    <source>
        <dbReference type="EMBL" id="QNN54310.1"/>
    </source>
</evidence>
<dbReference type="Gene3D" id="1.10.260.40">
    <property type="entry name" value="lambda repressor-like DNA-binding domains"/>
    <property type="match status" value="1"/>
</dbReference>
<keyword evidence="2" id="KW-0805">Transcription regulation</keyword>
<dbReference type="Proteomes" id="UP000515947">
    <property type="component" value="Chromosome"/>
</dbReference>
<evidence type="ECO:0000256" key="2">
    <source>
        <dbReference type="ARBA" id="ARBA00023015"/>
    </source>
</evidence>
<keyword evidence="4" id="KW-0804">Transcription</keyword>
<name>A0A7G9RFD5_9ACTN</name>
<evidence type="ECO:0000256" key="4">
    <source>
        <dbReference type="ARBA" id="ARBA00023163"/>
    </source>
</evidence>
<evidence type="ECO:0000313" key="7">
    <source>
        <dbReference type="Proteomes" id="UP000515947"/>
    </source>
</evidence>
<dbReference type="RefSeq" id="WP_187580150.1">
    <property type="nucleotide sequence ID" value="NZ_CP060713.1"/>
</dbReference>
<dbReference type="PANTHER" id="PTHR30146:SF148">
    <property type="entry name" value="HTH-TYPE TRANSCRIPTIONAL REPRESSOR PURR-RELATED"/>
    <property type="match status" value="1"/>
</dbReference>
<dbReference type="SMART" id="SM00354">
    <property type="entry name" value="HTH_LACI"/>
    <property type="match status" value="1"/>
</dbReference>
<keyword evidence="1" id="KW-0678">Repressor</keyword>
<dbReference type="Pfam" id="PF13377">
    <property type="entry name" value="Peripla_BP_3"/>
    <property type="match status" value="1"/>
</dbReference>
<dbReference type="Pfam" id="PF00356">
    <property type="entry name" value="LacI"/>
    <property type="match status" value="1"/>
</dbReference>
<accession>A0A7G9RFD5</accession>
<keyword evidence="3 6" id="KW-0238">DNA-binding</keyword>
<evidence type="ECO:0000256" key="3">
    <source>
        <dbReference type="ARBA" id="ARBA00023125"/>
    </source>
</evidence>
<protein>
    <submittedName>
        <fullName evidence="6">LacI family DNA-binding transcriptional regulator</fullName>
    </submittedName>
</protein>
<proteinExistence type="predicted"/>
<gene>
    <name evidence="6" type="ORF">H9L09_08225</name>
</gene>
<dbReference type="SUPFAM" id="SSF53822">
    <property type="entry name" value="Periplasmic binding protein-like I"/>
    <property type="match status" value="1"/>
</dbReference>
<dbReference type="CDD" id="cd01392">
    <property type="entry name" value="HTH_LacI"/>
    <property type="match status" value="1"/>
</dbReference>
<reference evidence="6 7" key="1">
    <citation type="submission" date="2020-08" db="EMBL/GenBank/DDBJ databases">
        <title>Genome sequence of Nocardioides mesophilus KACC 16243T.</title>
        <authorList>
            <person name="Hyun D.-W."/>
            <person name="Bae J.-W."/>
        </authorList>
    </citation>
    <scope>NUCLEOTIDE SEQUENCE [LARGE SCALE GENOMIC DNA]</scope>
    <source>
        <strain evidence="6 7">KACC 16243</strain>
    </source>
</reference>
<dbReference type="SUPFAM" id="SSF47413">
    <property type="entry name" value="lambda repressor-like DNA-binding domains"/>
    <property type="match status" value="1"/>
</dbReference>
<dbReference type="KEGG" id="nmes:H9L09_08225"/>
<dbReference type="InterPro" id="IPR000843">
    <property type="entry name" value="HTH_LacI"/>
</dbReference>
<dbReference type="GO" id="GO:0003700">
    <property type="term" value="F:DNA-binding transcription factor activity"/>
    <property type="evidence" value="ECO:0007669"/>
    <property type="project" value="TreeGrafter"/>
</dbReference>
<dbReference type="Gene3D" id="3.40.50.2300">
    <property type="match status" value="2"/>
</dbReference>